<dbReference type="Gene3D" id="3.40.710.10">
    <property type="entry name" value="DD-peptidase/beta-lactamase superfamily"/>
    <property type="match status" value="1"/>
</dbReference>
<dbReference type="Proteomes" id="UP001364890">
    <property type="component" value="Unassembled WGS sequence"/>
</dbReference>
<reference evidence="3 4" key="1">
    <citation type="submission" date="2024-01" db="EMBL/GenBank/DDBJ databases">
        <title>Seven novel Bacillus-like species.</title>
        <authorList>
            <person name="Liu G."/>
        </authorList>
    </citation>
    <scope>NUCLEOTIDE SEQUENCE [LARGE SCALE GENOMIC DNA]</scope>
    <source>
        <strain evidence="3 4">FJAT-51614</strain>
    </source>
</reference>
<dbReference type="InterPro" id="IPR001466">
    <property type="entry name" value="Beta-lactam-related"/>
</dbReference>
<organism evidence="3 4">
    <name type="scientific">Psychrobacillus mangrovi</name>
    <dbReference type="NCBI Taxonomy" id="3117745"/>
    <lineage>
        <taxon>Bacteria</taxon>
        <taxon>Bacillati</taxon>
        <taxon>Bacillota</taxon>
        <taxon>Bacilli</taxon>
        <taxon>Bacillales</taxon>
        <taxon>Bacillaceae</taxon>
        <taxon>Psychrobacillus</taxon>
    </lineage>
</organism>
<dbReference type="GO" id="GO:0016787">
    <property type="term" value="F:hydrolase activity"/>
    <property type="evidence" value="ECO:0007669"/>
    <property type="project" value="UniProtKB-KW"/>
</dbReference>
<dbReference type="PANTHER" id="PTHR43283:SF11">
    <property type="entry name" value="BETA-LACTAMASE-RELATED DOMAIN-CONTAINING PROTEIN"/>
    <property type="match status" value="1"/>
</dbReference>
<evidence type="ECO:0000313" key="4">
    <source>
        <dbReference type="Proteomes" id="UP001364890"/>
    </source>
</evidence>
<name>A0ABU8F469_9BACI</name>
<comment type="caution">
    <text evidence="3">The sequence shown here is derived from an EMBL/GenBank/DDBJ whole genome shotgun (WGS) entry which is preliminary data.</text>
</comment>
<dbReference type="EC" id="3.1.1.103" evidence="3"/>
<dbReference type="Pfam" id="PF00144">
    <property type="entry name" value="Beta-lactamase"/>
    <property type="match status" value="1"/>
</dbReference>
<dbReference type="SUPFAM" id="SSF56601">
    <property type="entry name" value="beta-lactamase/transpeptidase-like"/>
    <property type="match status" value="1"/>
</dbReference>
<evidence type="ECO:0000259" key="2">
    <source>
        <dbReference type="Pfam" id="PF00144"/>
    </source>
</evidence>
<dbReference type="RefSeq" id="WP_336497369.1">
    <property type="nucleotide sequence ID" value="NZ_JBAWSY010000005.1"/>
</dbReference>
<protein>
    <submittedName>
        <fullName evidence="3">Serine hydrolase domain-containing protein</fullName>
        <ecNumber evidence="3">3.1.1.103</ecNumber>
    </submittedName>
</protein>
<keyword evidence="1 3" id="KW-0378">Hydrolase</keyword>
<keyword evidence="4" id="KW-1185">Reference proteome</keyword>
<dbReference type="PANTHER" id="PTHR43283">
    <property type="entry name" value="BETA-LACTAMASE-RELATED"/>
    <property type="match status" value="1"/>
</dbReference>
<proteinExistence type="predicted"/>
<dbReference type="InterPro" id="IPR050789">
    <property type="entry name" value="Diverse_Enzym_Activities"/>
</dbReference>
<feature type="domain" description="Beta-lactamase-related" evidence="2">
    <location>
        <begin position="3"/>
        <end position="317"/>
    </location>
</feature>
<sequence length="340" mass="38556">MLQEYIEGFINDQKIPGVVIHVQRDLDVLLKQNYGNFTARDGSTQSIMQQTIFDIASLTKVVATLPSVLLLLARGEIVLEDSVQKFLPNFLHETVTIKNLLQHNSGLQADLSPPVQRDEIRNILEEIYLLKLSYATGENIVYSDLGMILLGKIIEEVSGKSLNSFANKEIFKPWNMQHTTFNPSKYLLHNIASTELVNGQYVQGEVHDEKAFLLEGVSGSAGLFSCVEDLVKYAQYWLGISKQSIIPSEWLDLCHAHLFQHRGLGFEVWTGQNPVLSCGRRWTVGSFGHTGFTGTSIWMDPKRKLFVVLLTNAVHYGRHFHMKEFRQGVHDLVYEMYISN</sequence>
<dbReference type="EMBL" id="JBAWSY010000005">
    <property type="protein sequence ID" value="MEI4769817.1"/>
    <property type="molecule type" value="Genomic_DNA"/>
</dbReference>
<gene>
    <name evidence="3" type="ORF">WAX74_09195</name>
</gene>
<evidence type="ECO:0000256" key="1">
    <source>
        <dbReference type="ARBA" id="ARBA00022801"/>
    </source>
</evidence>
<accession>A0ABU8F469</accession>
<dbReference type="InterPro" id="IPR012338">
    <property type="entry name" value="Beta-lactam/transpept-like"/>
</dbReference>
<evidence type="ECO:0000313" key="3">
    <source>
        <dbReference type="EMBL" id="MEI4769817.1"/>
    </source>
</evidence>